<dbReference type="EMBL" id="GBHO01028062">
    <property type="protein sequence ID" value="JAG15542.1"/>
    <property type="molecule type" value="Transcribed_RNA"/>
</dbReference>
<organism evidence="1">
    <name type="scientific">Lygus hesperus</name>
    <name type="common">Western plant bug</name>
    <dbReference type="NCBI Taxonomy" id="30085"/>
    <lineage>
        <taxon>Eukaryota</taxon>
        <taxon>Metazoa</taxon>
        <taxon>Ecdysozoa</taxon>
        <taxon>Arthropoda</taxon>
        <taxon>Hexapoda</taxon>
        <taxon>Insecta</taxon>
        <taxon>Pterygota</taxon>
        <taxon>Neoptera</taxon>
        <taxon>Paraneoptera</taxon>
        <taxon>Hemiptera</taxon>
        <taxon>Heteroptera</taxon>
        <taxon>Panheteroptera</taxon>
        <taxon>Cimicomorpha</taxon>
        <taxon>Miridae</taxon>
        <taxon>Mirini</taxon>
        <taxon>Lygus</taxon>
    </lineage>
</organism>
<accession>A0A0A9X4A3</accession>
<dbReference type="InterPro" id="IPR013783">
    <property type="entry name" value="Ig-like_fold"/>
</dbReference>
<dbReference type="AlphaFoldDB" id="A0A0A9X4A3"/>
<feature type="non-terminal residue" evidence="1">
    <location>
        <position position="154"/>
    </location>
</feature>
<proteinExistence type="predicted"/>
<keyword evidence="1" id="KW-0489">Methyltransferase</keyword>
<keyword evidence="1" id="KW-0808">Transferase</keyword>
<reference evidence="1" key="1">
    <citation type="journal article" date="2014" name="PLoS ONE">
        <title>Transcriptome-Based Identification of ABC Transporters in the Western Tarnished Plant Bug Lygus hesperus.</title>
        <authorList>
            <person name="Hull J.J."/>
            <person name="Chaney K."/>
            <person name="Geib S.M."/>
            <person name="Fabrick J.A."/>
            <person name="Brent C.S."/>
            <person name="Walsh D."/>
            <person name="Lavine L.C."/>
        </authorList>
    </citation>
    <scope>NUCLEOTIDE SEQUENCE</scope>
</reference>
<sequence>RTTPVHSYSTANFTIKNESEADVKVKFRMEEFPQFRISTSSDFADSAATLGDHNTTLAGLESRTLYLHFEPHDIAGYSFYLPIVINNILGPPVLSDPMSLLPSSYVIVPDDENRQQSAVKIKGMKAPEKLDTIIVEVAVQRGFIKCSSFVFEFF</sequence>
<dbReference type="GO" id="GO:0032259">
    <property type="term" value="P:methylation"/>
    <property type="evidence" value="ECO:0007669"/>
    <property type="project" value="UniProtKB-KW"/>
</dbReference>
<reference evidence="1" key="2">
    <citation type="submission" date="2014-07" db="EMBL/GenBank/DDBJ databases">
        <authorList>
            <person name="Hull J."/>
        </authorList>
    </citation>
    <scope>NUCLEOTIDE SEQUENCE</scope>
</reference>
<evidence type="ECO:0000313" key="1">
    <source>
        <dbReference type="EMBL" id="JAG15542.1"/>
    </source>
</evidence>
<protein>
    <submittedName>
        <fullName evidence="1">Ribosomal RNA small subunit methyltransferase C</fullName>
    </submittedName>
</protein>
<dbReference type="GO" id="GO:0008168">
    <property type="term" value="F:methyltransferase activity"/>
    <property type="evidence" value="ECO:0007669"/>
    <property type="project" value="UniProtKB-KW"/>
</dbReference>
<dbReference type="Gene3D" id="2.60.40.10">
    <property type="entry name" value="Immunoglobulins"/>
    <property type="match status" value="1"/>
</dbReference>
<feature type="non-terminal residue" evidence="1">
    <location>
        <position position="1"/>
    </location>
</feature>
<name>A0A0A9X4A3_LYGHE</name>
<gene>
    <name evidence="1" type="primary">rsmC_1</name>
    <name evidence="1" type="ORF">CM83_1047</name>
</gene>